<dbReference type="FunFam" id="3.30.980.10:FF:000004">
    <property type="entry name" value="Alanine--tRNA ligase, cytoplasmic"/>
    <property type="match status" value="1"/>
</dbReference>
<dbReference type="InterPro" id="IPR018164">
    <property type="entry name" value="Ala-tRNA-synth_IIc_N"/>
</dbReference>
<gene>
    <name evidence="14" type="primary">AARS</name>
</gene>
<organism evidence="17 18">
    <name type="scientific">Cyprinus carpio</name>
    <name type="common">Common carp</name>
    <dbReference type="NCBI Taxonomy" id="7962"/>
    <lineage>
        <taxon>Eukaryota</taxon>
        <taxon>Metazoa</taxon>
        <taxon>Chordata</taxon>
        <taxon>Craniata</taxon>
        <taxon>Vertebrata</taxon>
        <taxon>Euteleostomi</taxon>
        <taxon>Actinopterygii</taxon>
        <taxon>Neopterygii</taxon>
        <taxon>Teleostei</taxon>
        <taxon>Ostariophysi</taxon>
        <taxon>Cypriniformes</taxon>
        <taxon>Cyprinidae</taxon>
        <taxon>Cyprininae</taxon>
        <taxon>Cyprinus</taxon>
    </lineage>
</organism>
<evidence type="ECO:0000313" key="17">
    <source>
        <dbReference type="Ensembl" id="ENSCCRP00010027895.1"/>
    </source>
</evidence>
<keyword evidence="7 14" id="KW-0547">Nucleotide-binding</keyword>
<dbReference type="PRINTS" id="PR00980">
    <property type="entry name" value="TRNASYNTHALA"/>
</dbReference>
<dbReference type="InterPro" id="IPR018162">
    <property type="entry name" value="Ala-tRNA-ligase_IIc_anticod-bd"/>
</dbReference>
<comment type="function">
    <text evidence="14">Catalyzes the attachment of alanine to tRNA(Ala) in a two-step reaction: alanine is first activated by ATP to form Ala-AMP and then transferred to the acceptor end of tRNA(Ala). Also edits incorrectly charged tRNA(Ala) via its editing domain.</text>
</comment>
<comment type="subunit">
    <text evidence="14">Monomer. Interacts with ANKRD16; the interaction is direct.</text>
</comment>
<dbReference type="Pfam" id="PF01411">
    <property type="entry name" value="tRNA-synt_2c"/>
    <property type="match status" value="1"/>
</dbReference>
<feature type="binding site" evidence="14">
    <location>
        <position position="656"/>
    </location>
    <ligand>
        <name>Zn(2+)</name>
        <dbReference type="ChEBI" id="CHEBI:29105"/>
    </ligand>
</feature>
<feature type="coiled-coil region" evidence="15">
    <location>
        <begin position="682"/>
        <end position="709"/>
    </location>
</feature>
<keyword evidence="12 14" id="KW-0030">Aminoacyl-tRNA synthetase</keyword>
<dbReference type="Pfam" id="PF07973">
    <property type="entry name" value="tRNA_SAD"/>
    <property type="match status" value="1"/>
</dbReference>
<keyword evidence="15" id="KW-0175">Coiled coil</keyword>
<keyword evidence="6 14" id="KW-0479">Metal-binding</keyword>
<accession>A0A8C1J7T0</accession>
<dbReference type="InterPro" id="IPR023033">
    <property type="entry name" value="Ala_tRNA_ligase_euk/bac"/>
</dbReference>
<comment type="cofactor">
    <cofactor evidence="14">
        <name>Zn(2+)</name>
        <dbReference type="ChEBI" id="CHEBI:29105"/>
    </cofactor>
    <text evidence="14">Binds 1 zinc ion per subunit.</text>
</comment>
<dbReference type="SUPFAM" id="SSF55681">
    <property type="entry name" value="Class II aaRS and biotin synthetases"/>
    <property type="match status" value="1"/>
</dbReference>
<dbReference type="PROSITE" id="PS50860">
    <property type="entry name" value="AA_TRNA_LIGASE_II_ALA"/>
    <property type="match status" value="1"/>
</dbReference>
<dbReference type="SUPFAM" id="SSF55186">
    <property type="entry name" value="ThrRS/AlaRS common domain"/>
    <property type="match status" value="1"/>
</dbReference>
<dbReference type="GO" id="GO:0008270">
    <property type="term" value="F:zinc ion binding"/>
    <property type="evidence" value="ECO:0007669"/>
    <property type="project" value="UniProtKB-UniRule"/>
</dbReference>
<keyword evidence="10 14" id="KW-0694">RNA-binding</keyword>
<dbReference type="PANTHER" id="PTHR11777:SF8">
    <property type="entry name" value="ALANINE--TRNA LIGASE, MITOCHONDRIAL"/>
    <property type="match status" value="1"/>
</dbReference>
<dbReference type="InterPro" id="IPR045864">
    <property type="entry name" value="aa-tRNA-synth_II/BPL/LPL"/>
</dbReference>
<dbReference type="InterPro" id="IPR002318">
    <property type="entry name" value="Ala-tRNA-lgiase_IIc"/>
</dbReference>
<dbReference type="EC" id="6.1.1.7" evidence="2"/>
<evidence type="ECO:0000256" key="11">
    <source>
        <dbReference type="ARBA" id="ARBA00022917"/>
    </source>
</evidence>
<dbReference type="CDD" id="cd00673">
    <property type="entry name" value="AlaRS_core"/>
    <property type="match status" value="1"/>
</dbReference>
<comment type="similarity">
    <text evidence="1">Belongs to the class-II aminoacyl-tRNA synthetase family. Alax-L subfamily.</text>
</comment>
<evidence type="ECO:0000256" key="10">
    <source>
        <dbReference type="ARBA" id="ARBA00022884"/>
    </source>
</evidence>
<evidence type="ECO:0000256" key="1">
    <source>
        <dbReference type="ARBA" id="ARBA00008429"/>
    </source>
</evidence>
<evidence type="ECO:0000256" key="4">
    <source>
        <dbReference type="ARBA" id="ARBA00022555"/>
    </source>
</evidence>
<feature type="binding site" evidence="14">
    <location>
        <position position="543"/>
    </location>
    <ligand>
        <name>Zn(2+)</name>
        <dbReference type="ChEBI" id="CHEBI:29105"/>
    </ligand>
</feature>
<evidence type="ECO:0000256" key="6">
    <source>
        <dbReference type="ARBA" id="ARBA00022723"/>
    </source>
</evidence>
<evidence type="ECO:0000313" key="18">
    <source>
        <dbReference type="Proteomes" id="UP000694427"/>
    </source>
</evidence>
<evidence type="ECO:0000256" key="14">
    <source>
        <dbReference type="HAMAP-Rule" id="MF_03133"/>
    </source>
</evidence>
<comment type="domain">
    <text evidence="14">Consists of three domains; the N-terminal catalytic domain, the editing domain and the C-terminal C-Ala domain. The editing domain removes incorrectly charged amino acids, while the C-Ala domain, along with tRNA(Ala), serves as a bridge to cooperatively bring together the editing and aminoacylation centers thus stimulating deacylation of misacylated tRNAs.</text>
</comment>
<evidence type="ECO:0000256" key="5">
    <source>
        <dbReference type="ARBA" id="ARBA00022598"/>
    </source>
</evidence>
<reference evidence="17" key="2">
    <citation type="submission" date="2025-09" db="UniProtKB">
        <authorList>
            <consortium name="Ensembl"/>
        </authorList>
    </citation>
    <scope>IDENTIFICATION</scope>
</reference>
<comment type="catalytic activity">
    <reaction evidence="13 14">
        <text>tRNA(Ala) + L-alanine + ATP = L-alanyl-tRNA(Ala) + AMP + diphosphate</text>
        <dbReference type="Rhea" id="RHEA:12540"/>
        <dbReference type="Rhea" id="RHEA-COMP:9657"/>
        <dbReference type="Rhea" id="RHEA-COMP:9923"/>
        <dbReference type="ChEBI" id="CHEBI:30616"/>
        <dbReference type="ChEBI" id="CHEBI:33019"/>
        <dbReference type="ChEBI" id="CHEBI:57972"/>
        <dbReference type="ChEBI" id="CHEBI:78442"/>
        <dbReference type="ChEBI" id="CHEBI:78497"/>
        <dbReference type="ChEBI" id="CHEBI:456215"/>
        <dbReference type="EC" id="6.1.1.7"/>
    </reaction>
</comment>
<dbReference type="SMART" id="SM00863">
    <property type="entry name" value="tRNA_SAD"/>
    <property type="match status" value="1"/>
</dbReference>
<keyword evidence="18" id="KW-1185">Reference proteome</keyword>
<evidence type="ECO:0000256" key="12">
    <source>
        <dbReference type="ARBA" id="ARBA00023146"/>
    </source>
</evidence>
<feature type="binding site" evidence="14">
    <location>
        <position position="539"/>
    </location>
    <ligand>
        <name>Zn(2+)</name>
        <dbReference type="ChEBI" id="CHEBI:29105"/>
    </ligand>
</feature>
<reference evidence="17" key="1">
    <citation type="submission" date="2025-08" db="UniProtKB">
        <authorList>
            <consortium name="Ensembl"/>
        </authorList>
    </citation>
    <scope>IDENTIFICATION</scope>
</reference>
<dbReference type="AlphaFoldDB" id="A0A8C1J7T0"/>
<dbReference type="SUPFAM" id="SSF50447">
    <property type="entry name" value="Translation proteins"/>
    <property type="match status" value="1"/>
</dbReference>
<keyword evidence="8 14" id="KW-0862">Zinc</keyword>
<dbReference type="Gene3D" id="2.40.30.130">
    <property type="match status" value="1"/>
</dbReference>
<evidence type="ECO:0000256" key="13">
    <source>
        <dbReference type="ARBA" id="ARBA00048300"/>
    </source>
</evidence>
<dbReference type="GO" id="GO:0002161">
    <property type="term" value="F:aminoacyl-tRNA deacylase activity"/>
    <property type="evidence" value="ECO:0007669"/>
    <property type="project" value="TreeGrafter"/>
</dbReference>
<evidence type="ECO:0000259" key="16">
    <source>
        <dbReference type="PROSITE" id="PS50860"/>
    </source>
</evidence>
<dbReference type="GO" id="GO:0005739">
    <property type="term" value="C:mitochondrion"/>
    <property type="evidence" value="ECO:0007669"/>
    <property type="project" value="TreeGrafter"/>
</dbReference>
<dbReference type="InterPro" id="IPR018165">
    <property type="entry name" value="Ala-tRNA-synth_IIc_core"/>
</dbReference>
<keyword evidence="4 14" id="KW-0820">tRNA-binding</keyword>
<evidence type="ECO:0000256" key="7">
    <source>
        <dbReference type="ARBA" id="ARBA00022741"/>
    </source>
</evidence>
<evidence type="ECO:0000256" key="3">
    <source>
        <dbReference type="ARBA" id="ARBA00017959"/>
    </source>
</evidence>
<evidence type="ECO:0000256" key="9">
    <source>
        <dbReference type="ARBA" id="ARBA00022840"/>
    </source>
</evidence>
<dbReference type="GO" id="GO:0004813">
    <property type="term" value="F:alanine-tRNA ligase activity"/>
    <property type="evidence" value="ECO:0007669"/>
    <property type="project" value="UniProtKB-UniRule"/>
</dbReference>
<dbReference type="Gene3D" id="3.10.310.40">
    <property type="match status" value="1"/>
</dbReference>
<dbReference type="GO" id="GO:0006419">
    <property type="term" value="P:alanyl-tRNA aminoacylation"/>
    <property type="evidence" value="ECO:0007669"/>
    <property type="project" value="InterPro"/>
</dbReference>
<dbReference type="Proteomes" id="UP000694427">
    <property type="component" value="Unplaced"/>
</dbReference>
<proteinExistence type="inferred from homology"/>
<dbReference type="FunFam" id="3.30.930.10:FF:000011">
    <property type="entry name" value="Alanine--tRNA ligase, cytoplasmic"/>
    <property type="match status" value="1"/>
</dbReference>
<dbReference type="InterPro" id="IPR050058">
    <property type="entry name" value="Ala-tRNA_ligase"/>
</dbReference>
<dbReference type="NCBIfam" id="TIGR00344">
    <property type="entry name" value="alaS"/>
    <property type="match status" value="1"/>
</dbReference>
<dbReference type="Ensembl" id="ENSCCRT00010030592.1">
    <property type="protein sequence ID" value="ENSCCRP00010027895.1"/>
    <property type="gene ID" value="ENSCCRG00010011399.1"/>
</dbReference>
<sequence length="896" mass="99220">ILNIIFKPILLGCPDPRSEMASYRRVVNSQKCVRAGGKHNDLEDVGKDVYHHTFFEMLGNWSFGDYFKVEACAMAWQLLTEEYGIPADRLYVSYFSGDVANGLPADEETRQIWLSMGVRPDHVLPFGMKDNFWEMGETGPCGPCTEIHYDHVGNRNASSLVNADSPDVVEIWNLVFMQYNRLENGSLRPLPQCSVDTGMGLERLVTILQGKRSNYDTDLFTPLLTAIHQCSKAPAYQGRTGETDVGQVDMAYRVVADHIRTLSVCIADGVYPGMTGAELVLRRILRRAVRFSTEVLQAPEGSLASLVPTVAHILIMDLINQNEAQFLSSLKQGRRVIDRTLSNMDKDLAVFPASVAWSLHRNLGFPLDLIDLMLEEKGKMVDKKEMAVLEDEYERVLDDEDRVDQLDLHSLAELQSQGVPHTDDSPKYCYSLGTDGKYVFQPCRASVLALYCDGSLVSEVSEGQRCGVILDQTSFYAEQGGQIHHCGYSLQDVLFPVKSVRLAGGYVVHQVTAAETLRTGDQVQLNLDEANRMGCMVKHTATHLLNFALRELLGPSVSQRGSHCTANRLRFDFSVKVQWLNLQQVEELVQDIIHQNAEVYVEEIPLSKAKQITGLRTIDEVYPDPVRVVSVAVPVSDLLNSNSTEQASVELCCGTHLLRTGAIRDFVIVSERQMVKGISRIIAVTGDEAKKARETAQDMQEELESLAVQVGAASSLSIPAAQRLSKEVGLLMNVVDITPIPQWQRRELQTRLKAMQKTSNNTIRKLEIKEAALKAKELLVKHSNKPVVVDLIHTDSISVLMKTVLQLSKSTPDSMVMLLSHLQFSGKVLCACQVPKGSASGSALKWAHSVCARLGGNADGSTDVAKGEGKAAKLTDITDILHWAEEFAQNKIRKAS</sequence>
<name>A0A8C1J7T0_CYPCA</name>
<dbReference type="PANTHER" id="PTHR11777">
    <property type="entry name" value="ALANYL-TRNA SYNTHETASE"/>
    <property type="match status" value="1"/>
</dbReference>
<protein>
    <recommendedName>
        <fullName evidence="3">Alanine--tRNA ligase</fullName>
        <ecNumber evidence="2">6.1.1.7</ecNumber>
    </recommendedName>
</protein>
<dbReference type="Gene3D" id="3.30.980.10">
    <property type="entry name" value="Threonyl-trna Synthetase, Chain A, domain 2"/>
    <property type="match status" value="1"/>
</dbReference>
<keyword evidence="9 14" id="KW-0067">ATP-binding</keyword>
<keyword evidence="11 14" id="KW-0648">Protein biosynthesis</keyword>
<dbReference type="Gene3D" id="3.30.930.10">
    <property type="entry name" value="Bira Bifunctional Protein, Domain 2"/>
    <property type="match status" value="1"/>
</dbReference>
<dbReference type="GO" id="GO:0005524">
    <property type="term" value="F:ATP binding"/>
    <property type="evidence" value="ECO:0007669"/>
    <property type="project" value="UniProtKB-UniRule"/>
</dbReference>
<dbReference type="InterPro" id="IPR012947">
    <property type="entry name" value="tRNA_SAD"/>
</dbReference>
<keyword evidence="5 14" id="KW-0436">Ligase</keyword>
<dbReference type="InterPro" id="IPR018163">
    <property type="entry name" value="Thr/Ala-tRNA-synth_IIc_edit"/>
</dbReference>
<evidence type="ECO:0000256" key="2">
    <source>
        <dbReference type="ARBA" id="ARBA00013168"/>
    </source>
</evidence>
<dbReference type="InterPro" id="IPR009000">
    <property type="entry name" value="Transl_B-barrel_sf"/>
</dbReference>
<evidence type="ECO:0000256" key="8">
    <source>
        <dbReference type="ARBA" id="ARBA00022833"/>
    </source>
</evidence>
<dbReference type="SUPFAM" id="SSF101353">
    <property type="entry name" value="Putative anticodon-binding domain of alanyl-tRNA synthetase (AlaRS)"/>
    <property type="match status" value="1"/>
</dbReference>
<feature type="binding site" evidence="14">
    <location>
        <position position="652"/>
    </location>
    <ligand>
        <name>Zn(2+)</name>
        <dbReference type="ChEBI" id="CHEBI:29105"/>
    </ligand>
</feature>
<evidence type="ECO:0000256" key="15">
    <source>
        <dbReference type="SAM" id="Coils"/>
    </source>
</evidence>
<dbReference type="HAMAP" id="MF_00036_B">
    <property type="entry name" value="Ala_tRNA_synth_B"/>
    <property type="match status" value="1"/>
</dbReference>
<feature type="domain" description="Alanyl-transfer RNA synthetases family profile" evidence="16">
    <location>
        <begin position="6"/>
        <end position="695"/>
    </location>
</feature>
<dbReference type="GO" id="GO:0000049">
    <property type="term" value="F:tRNA binding"/>
    <property type="evidence" value="ECO:0007669"/>
    <property type="project" value="UniProtKB-KW"/>
</dbReference>